<dbReference type="EMBL" id="GBRH01161307">
    <property type="protein sequence ID" value="JAE36589.1"/>
    <property type="molecule type" value="Transcribed_RNA"/>
</dbReference>
<sequence length="41" mass="4764">MFFLLILLQHSEHGHTTPYLSALETPWKTRSKKASVLRTHS</sequence>
<accession>A0A0A9HL97</accession>
<protein>
    <submittedName>
        <fullName evidence="1">Uncharacterized protein</fullName>
    </submittedName>
</protein>
<proteinExistence type="predicted"/>
<reference evidence="1" key="2">
    <citation type="journal article" date="2015" name="Data Brief">
        <title>Shoot transcriptome of the giant reed, Arundo donax.</title>
        <authorList>
            <person name="Barrero R.A."/>
            <person name="Guerrero F.D."/>
            <person name="Moolhuijzen P."/>
            <person name="Goolsby J.A."/>
            <person name="Tidwell J."/>
            <person name="Bellgard S.E."/>
            <person name="Bellgard M.I."/>
        </authorList>
    </citation>
    <scope>NUCLEOTIDE SEQUENCE</scope>
    <source>
        <tissue evidence="1">Shoot tissue taken approximately 20 cm above the soil surface</tissue>
    </source>
</reference>
<evidence type="ECO:0000313" key="1">
    <source>
        <dbReference type="EMBL" id="JAE36589.1"/>
    </source>
</evidence>
<reference evidence="1" key="1">
    <citation type="submission" date="2014-09" db="EMBL/GenBank/DDBJ databases">
        <authorList>
            <person name="Magalhaes I.L.F."/>
            <person name="Oliveira U."/>
            <person name="Santos F.R."/>
            <person name="Vidigal T.H.D.A."/>
            <person name="Brescovit A.D."/>
            <person name="Santos A.J."/>
        </authorList>
    </citation>
    <scope>NUCLEOTIDE SEQUENCE</scope>
    <source>
        <tissue evidence="1">Shoot tissue taken approximately 20 cm above the soil surface</tissue>
    </source>
</reference>
<dbReference type="AlphaFoldDB" id="A0A0A9HL97"/>
<organism evidence="1">
    <name type="scientific">Arundo donax</name>
    <name type="common">Giant reed</name>
    <name type="synonym">Donax arundinaceus</name>
    <dbReference type="NCBI Taxonomy" id="35708"/>
    <lineage>
        <taxon>Eukaryota</taxon>
        <taxon>Viridiplantae</taxon>
        <taxon>Streptophyta</taxon>
        <taxon>Embryophyta</taxon>
        <taxon>Tracheophyta</taxon>
        <taxon>Spermatophyta</taxon>
        <taxon>Magnoliopsida</taxon>
        <taxon>Liliopsida</taxon>
        <taxon>Poales</taxon>
        <taxon>Poaceae</taxon>
        <taxon>PACMAD clade</taxon>
        <taxon>Arundinoideae</taxon>
        <taxon>Arundineae</taxon>
        <taxon>Arundo</taxon>
    </lineage>
</organism>
<name>A0A0A9HL97_ARUDO</name>